<evidence type="ECO:0000313" key="15">
    <source>
        <dbReference type="EMBL" id="CAA73242.1"/>
    </source>
</evidence>
<evidence type="ECO:0000259" key="14">
    <source>
        <dbReference type="PROSITE" id="PS51910"/>
    </source>
</evidence>
<dbReference type="CAZy" id="GH18">
    <property type="family name" value="Glycoside Hydrolase Family 18"/>
</dbReference>
<evidence type="ECO:0000256" key="8">
    <source>
        <dbReference type="ARBA" id="ARBA00023157"/>
    </source>
</evidence>
<evidence type="ECO:0000256" key="13">
    <source>
        <dbReference type="SAM" id="SignalP"/>
    </source>
</evidence>
<protein>
    <recommendedName>
        <fullName evidence="12">Acidic endochitinase</fullName>
        <ecNumber evidence="4">3.2.1.14</ecNumber>
    </recommendedName>
</protein>
<dbReference type="InterPro" id="IPR001223">
    <property type="entry name" value="Glyco_hydro18_cat"/>
</dbReference>
<evidence type="ECO:0000256" key="3">
    <source>
        <dbReference type="ARBA" id="ARBA00009121"/>
    </source>
</evidence>
<dbReference type="InterPro" id="IPR017853">
    <property type="entry name" value="GH"/>
</dbReference>
<keyword evidence="6" id="KW-0378">Hydrolase</keyword>
<dbReference type="Gene3D" id="3.20.20.80">
    <property type="entry name" value="Glycosidases"/>
    <property type="match status" value="1"/>
</dbReference>
<evidence type="ECO:0000256" key="7">
    <source>
        <dbReference type="ARBA" id="ARBA00023024"/>
    </source>
</evidence>
<accession>O24368</accession>
<evidence type="ECO:0000256" key="12">
    <source>
        <dbReference type="ARBA" id="ARBA00073139"/>
    </source>
</evidence>
<dbReference type="PANTHER" id="PTHR45708">
    <property type="entry name" value="ENDOCHITINASE"/>
    <property type="match status" value="1"/>
</dbReference>
<dbReference type="CDD" id="cd02877">
    <property type="entry name" value="GH18_hevamine_XipI_class_III"/>
    <property type="match status" value="1"/>
</dbReference>
<dbReference type="PANTHER" id="PTHR45708:SF31">
    <property type="entry name" value="III ACIDIC ENDOCHITINASE, PUTATIVE-RELATED"/>
    <property type="match status" value="1"/>
</dbReference>
<dbReference type="PROSITE" id="PS51910">
    <property type="entry name" value="GH18_2"/>
    <property type="match status" value="1"/>
</dbReference>
<keyword evidence="5" id="KW-0964">Secreted</keyword>
<dbReference type="AlphaFoldDB" id="O24368"/>
<feature type="signal peptide" evidence="13">
    <location>
        <begin position="1"/>
        <end position="26"/>
    </location>
</feature>
<sequence>MMSSERQALILLLFTLLKLSFKSCEASIGVNWGQNKREGSLSSTCDSGNYDTVHLGYLNVFGCGRIPSGNFGGHCGGYRNPCTILEPQIQHCQQKGIKLFLSLGGPYGDYSLCSRRDAKQVANYLYNNFLSGQYGPLGSVTLDGIDLEIKGGSNRYWDDLANELASLKSHNYQFSLSAVPQCAMPDYYLDRAIGTGVFDDILVQFYNSPTCQYSRGNTERLLDSWNGWASVGEAFNSTVYMGLAASPEMSPFGGYIQPRVLTSEVIPFVKNGPNYGGIMLWSRYYDIQNQYSDKIKPYLSNYVWQSVTEAISEAASAALHRILHKPYVATTPTI</sequence>
<evidence type="ECO:0000256" key="6">
    <source>
        <dbReference type="ARBA" id="ARBA00022801"/>
    </source>
</evidence>
<comment type="subcellular location">
    <subcellularLocation>
        <location evidence="2">Secreted</location>
        <location evidence="2">Extracellular space</location>
    </subcellularLocation>
</comment>
<dbReference type="SUPFAM" id="SSF51445">
    <property type="entry name" value="(Trans)glycosidases"/>
    <property type="match status" value="1"/>
</dbReference>
<keyword evidence="10" id="KW-0326">Glycosidase</keyword>
<dbReference type="GO" id="GO:0000272">
    <property type="term" value="P:polysaccharide catabolic process"/>
    <property type="evidence" value="ECO:0007669"/>
    <property type="project" value="UniProtKB-KW"/>
</dbReference>
<dbReference type="GO" id="GO:0006032">
    <property type="term" value="P:chitin catabolic process"/>
    <property type="evidence" value="ECO:0007669"/>
    <property type="project" value="UniProtKB-KW"/>
</dbReference>
<feature type="domain" description="GH18" evidence="14">
    <location>
        <begin position="26"/>
        <end position="302"/>
    </location>
</feature>
<organism evidence="15">
    <name type="scientific">Sesbania rostrata</name>
    <dbReference type="NCBI Taxonomy" id="3895"/>
    <lineage>
        <taxon>Eukaryota</taxon>
        <taxon>Viridiplantae</taxon>
        <taxon>Streptophyta</taxon>
        <taxon>Embryophyta</taxon>
        <taxon>Tracheophyta</taxon>
        <taxon>Spermatophyta</taxon>
        <taxon>Magnoliopsida</taxon>
        <taxon>eudicotyledons</taxon>
        <taxon>Gunneridae</taxon>
        <taxon>Pentapetalae</taxon>
        <taxon>rosids</taxon>
        <taxon>fabids</taxon>
        <taxon>Fabales</taxon>
        <taxon>Fabaceae</taxon>
        <taxon>Papilionoideae</taxon>
        <taxon>50 kb inversion clade</taxon>
        <taxon>NPAAA clade</taxon>
        <taxon>Hologalegina</taxon>
        <taxon>robinioid clade</taxon>
        <taxon>Sesbanieae</taxon>
        <taxon>Sesbania</taxon>
    </lineage>
</organism>
<dbReference type="GO" id="GO:0005576">
    <property type="term" value="C:extracellular region"/>
    <property type="evidence" value="ECO:0007669"/>
    <property type="project" value="UniProtKB-SubCell"/>
</dbReference>
<dbReference type="InterPro" id="IPR050542">
    <property type="entry name" value="Glycosyl_Hydrlase18_Chitinase"/>
</dbReference>
<comment type="catalytic activity">
    <reaction evidence="1">
        <text>Random endo-hydrolysis of N-acetyl-beta-D-glucosaminide (1-&gt;4)-beta-linkages in chitin and chitodextrins.</text>
        <dbReference type="EC" id="3.2.1.14"/>
    </reaction>
</comment>
<proteinExistence type="evidence at transcript level"/>
<dbReference type="GO" id="GO:0008843">
    <property type="term" value="F:endochitinase activity"/>
    <property type="evidence" value="ECO:0007669"/>
    <property type="project" value="UniProtKB-EC"/>
</dbReference>
<dbReference type="FunFam" id="3.20.20.80:FF:000015">
    <property type="entry name" value="Acidic endochitinase SE2"/>
    <property type="match status" value="1"/>
</dbReference>
<name>O24368_SESRO</name>
<dbReference type="EMBL" id="Y12706">
    <property type="protein sequence ID" value="CAA73242.1"/>
    <property type="molecule type" value="mRNA"/>
</dbReference>
<evidence type="ECO:0000256" key="1">
    <source>
        <dbReference type="ARBA" id="ARBA00000822"/>
    </source>
</evidence>
<evidence type="ECO:0000256" key="10">
    <source>
        <dbReference type="ARBA" id="ARBA00023295"/>
    </source>
</evidence>
<evidence type="ECO:0000256" key="4">
    <source>
        <dbReference type="ARBA" id="ARBA00012729"/>
    </source>
</evidence>
<keyword evidence="11" id="KW-0624">Polysaccharide degradation</keyword>
<dbReference type="InterPro" id="IPR045321">
    <property type="entry name" value="Cts1-like"/>
</dbReference>
<evidence type="ECO:0000256" key="5">
    <source>
        <dbReference type="ARBA" id="ARBA00022525"/>
    </source>
</evidence>
<feature type="chain" id="PRO_5004157774" description="Acidic endochitinase" evidence="13">
    <location>
        <begin position="27"/>
        <end position="334"/>
    </location>
</feature>
<evidence type="ECO:0000256" key="9">
    <source>
        <dbReference type="ARBA" id="ARBA00023277"/>
    </source>
</evidence>
<dbReference type="Pfam" id="PF00704">
    <property type="entry name" value="Glyco_hydro_18"/>
    <property type="match status" value="1"/>
</dbReference>
<keyword evidence="9" id="KW-0119">Carbohydrate metabolism</keyword>
<keyword evidence="7" id="KW-0146">Chitin degradation</keyword>
<keyword evidence="13" id="KW-0732">Signal</keyword>
<keyword evidence="8" id="KW-1015">Disulfide bond</keyword>
<comment type="similarity">
    <text evidence="3">Belongs to the glycosyl hydrolase 18 family. Chitinase class II subfamily.</text>
</comment>
<evidence type="ECO:0000256" key="11">
    <source>
        <dbReference type="ARBA" id="ARBA00023326"/>
    </source>
</evidence>
<dbReference type="EC" id="3.2.1.14" evidence="4"/>
<reference evidence="15" key="1">
    <citation type="submission" date="1997-04" db="EMBL/GenBank/DDBJ databases">
        <authorList>
            <person name="Goormachtig S."/>
        </authorList>
    </citation>
    <scope>NUCLEOTIDE SEQUENCE</scope>
    <source>
        <tissue evidence="15">Developing nodule</tissue>
    </source>
</reference>
<evidence type="ECO:0000256" key="2">
    <source>
        <dbReference type="ARBA" id="ARBA00004239"/>
    </source>
</evidence>
<reference evidence="15" key="2">
    <citation type="submission" date="1997-08" db="EMBL/GenBank/DDBJ databases">
        <title>Specific and transient expression of two class III chitinase genes during stem nodule development.</title>
        <authorList>
            <person name="Goormachtig"/>
            <person name="Lievens"/>
            <person name="Van de Velde"/>
            <person name="Van Montagu"/>
            <person name="Holsters"/>
        </authorList>
    </citation>
    <scope>NUCLEOTIDE SEQUENCE</scope>
    <source>
        <tissue evidence="15">Developing nodule</tissue>
    </source>
</reference>